<dbReference type="Proteomes" id="UP000823612">
    <property type="component" value="Unassembled WGS sequence"/>
</dbReference>
<gene>
    <name evidence="1" type="ORF">IAB08_06800</name>
</gene>
<evidence type="ECO:0000313" key="2">
    <source>
        <dbReference type="Proteomes" id="UP000823612"/>
    </source>
</evidence>
<reference evidence="1" key="2">
    <citation type="journal article" date="2021" name="PeerJ">
        <title>Extensive microbial diversity within the chicken gut microbiome revealed by metagenomics and culture.</title>
        <authorList>
            <person name="Gilroy R."/>
            <person name="Ravi A."/>
            <person name="Getino M."/>
            <person name="Pursley I."/>
            <person name="Horton D.L."/>
            <person name="Alikhan N.F."/>
            <person name="Baker D."/>
            <person name="Gharbi K."/>
            <person name="Hall N."/>
            <person name="Watson M."/>
            <person name="Adriaenssens E.M."/>
            <person name="Foster-Nyarko E."/>
            <person name="Jarju S."/>
            <person name="Secka A."/>
            <person name="Antonio M."/>
            <person name="Oren A."/>
            <person name="Chaudhuri R.R."/>
            <person name="La Ragione R."/>
            <person name="Hildebrand F."/>
            <person name="Pallen M.J."/>
        </authorList>
    </citation>
    <scope>NUCLEOTIDE SEQUENCE</scope>
    <source>
        <strain evidence="1">2889</strain>
    </source>
</reference>
<dbReference type="Pfam" id="PF13573">
    <property type="entry name" value="SprB"/>
    <property type="match status" value="6"/>
</dbReference>
<protein>
    <recommendedName>
        <fullName evidence="3">Ig-like domain-containing protein</fullName>
    </recommendedName>
</protein>
<reference evidence="1" key="1">
    <citation type="submission" date="2020-10" db="EMBL/GenBank/DDBJ databases">
        <authorList>
            <person name="Gilroy R."/>
        </authorList>
    </citation>
    <scope>NUCLEOTIDE SEQUENCE</scope>
    <source>
        <strain evidence="1">2889</strain>
    </source>
</reference>
<dbReference type="EMBL" id="JADIMZ010000101">
    <property type="protein sequence ID" value="MBO8432984.1"/>
    <property type="molecule type" value="Genomic_DNA"/>
</dbReference>
<name>A0A9D9DS70_9BACT</name>
<dbReference type="Gene3D" id="2.60.40.10">
    <property type="entry name" value="Immunoglobulins"/>
    <property type="match status" value="1"/>
</dbReference>
<comment type="caution">
    <text evidence="1">The sequence shown here is derived from an EMBL/GenBank/DDBJ whole genome shotgun (WGS) entry which is preliminary data.</text>
</comment>
<evidence type="ECO:0008006" key="3">
    <source>
        <dbReference type="Google" id="ProtNLM"/>
    </source>
</evidence>
<dbReference type="InterPro" id="IPR025667">
    <property type="entry name" value="SprB_repeat"/>
</dbReference>
<evidence type="ECO:0000313" key="1">
    <source>
        <dbReference type="EMBL" id="MBO8432984.1"/>
    </source>
</evidence>
<organism evidence="1 2">
    <name type="scientific">Candidatus Pullibacteroides excrementavium</name>
    <dbReference type="NCBI Taxonomy" id="2840905"/>
    <lineage>
        <taxon>Bacteria</taxon>
        <taxon>Pseudomonadati</taxon>
        <taxon>Bacteroidota</taxon>
        <taxon>Bacteroidia</taxon>
        <taxon>Bacteroidales</taxon>
        <taxon>Candidatus Pullibacteroides</taxon>
    </lineage>
</organism>
<proteinExistence type="predicted"/>
<accession>A0A9D9DS70</accession>
<dbReference type="InterPro" id="IPR013783">
    <property type="entry name" value="Ig-like_fold"/>
</dbReference>
<sequence>MKPNRKRQLSLFLIGITGLWAVPPSPCAEWGDPCLDDHNMYTLHITARHDDAHCPLHKTAHHYWKAVGGKFTFPNDKDWGCDLAIHCFVNILGQESGTLELPLHDCFGFDSDIAFDLSEYSLKLNIVPTQDFTSIQTVPQNDPTEEAWQYEYFDPSQPIITVPVLQLLSKGYRTRYGCSELEIRLSPSCEFQIQNTSISYIGHPYRYEIQADIANHDLDKGIEYNPACFRWEYRHSGLEDFEPLPMDGKQISISPASIPDMPLGENILIKLSDGKPSHASNTKALFFYPNIPQPILTGTQTIGENEAALRKLTLSFDRQLRTDLDERLRLITIYDTVATGTGNNPVSEARVLFQQAVDITRLPANLKYTLEIPLIYHIDEGTYYVSVEGTARDKSNHPEAGNNKNLAADIKTAIFRMVPFEVDRSQVDILDIEYTPPICHDGKGSVRVTLGESFLISSKPYPTFYYTKADGSLEEIDFTCESPGSIGLAKSIFRCDNIGPDMNHFKIKLSTMSMSGAATVEWGAFNLDPEHPAPMHFPIYCQHISGYYYEDGTRKSAQNGWIRVERSRIQNGKPPYTFTYRILSTNPLIEYEMTDDLIPVATAANYQIRATDANGCHVDTNLMILHLSNQIQTELQIENPISCYNAQDGSLRADIIHSGSGNLSFEWYKDGQLIPLAGGPLLNNLGPGTYQVKMTDREYAMTASASLTLGHPPALDLTVHSILPVYCKGLSTGYIGLDGNGGTPPYIYSWSDGAFGNIRSDLPAGEYTLKLIDNNGCLAERTFSINEPRSRFEIVVDSISHVHYDQDGQLILGRIFTHGSGGIMPYGQIYCHGETSLDNLQAGKYTLVQWDAMHCQDSKEIEIKSHSPLQIRTRLWDSIRCHGEHSATCQARVDGGVPPYTIRWSTGDTTPWLHNMPAGEYIATVTDAYGIIQKDTLTVTQPSLLQAEISEIQHPPHQGCFADSCPPAIPEGILQIKVSGGHPPYQVNWTRNGKEWKKDQDLFKQNGLPEGHYQIHVTDQNQCHTCIEDTLFQVPMLKASILLEQSIGCSGENSGILLSSVSGGVPPYRFQWFKADSSLAQARHLESVSSGTELLDTASFVENLYAGLYFLRVTDAKGVQSWAKQTLAQPTPIELSFNVILPPSYPGSQNGVIPERPQDGEVEVSIKGGTPPYHLTWRKAGLDTILASTTRITGLDSGWYTLSVADHNLCQADTSVYLPETAPLVTHIRIQDSISCHGSSDGSLALDIQGGTPPYRIQWFQEDQSLPDTGQSLRNLHSSSYKAEVTDALGVQSSFRRFLPQPDSLQSRIESRASLCHGDSSGHAFAHAEGGTAPYTYIWHLDGKPLSENSPNLSGIEEGRIELKIIDSRSCHSQSQAEIKAPDTLALHASLSHPSYTGSLFGLPSTPPSDGKIELSVSGGIPPYQISWGHGDTSLSLQNLDTGFYHVQIRDANGCTAEQGFRLERATSLSTRLHALSQPLCAGDSTGSFRLDLAGGVPPYRYDWEVDGKWFSQDSTTIMHGMPAGTYTIKVQDSRGIYSMDSLRINEPERLQAEAEIQHASSWDTRNGSIRLDVHGGTPPYHFQWNTGNTEASLSEIGRGIYRVRVSDANRCVIEKEYRIQSPDSLHISSYSIGQDGISIHVEGGMKPYHYQWEDFQGKVLQKGVSDSNNLSLHGLPVGIYRFQLRDAGKAEISLIFEIRIIRDLESTIMLKQPVHCHGDSSAILQAFIQGGTEPWRWQWEKYDPDTMSFIPIASESLILDFLPAGIYRFQAWDADGSTASDSLEISQPDPLRIETEILRPENLPDTADGLFASIGYGGSLPYHFLWNTGNTESRQYFRTDRSYTVQLTDAHGCQVQQHLDTLVSSQLQTNIHLVAGIACHGEATGILKAETLHGKKPLHIRWSTGDTIAELSGLPAGLYTVKVSDAWGKTDSASYLLREPEALQNLIETSIPSCHGADNGQIRIQTTGGNGGIQYLWNTGSQAGSLFNLKEGSYVLVTSDRLGCRRTDTVLMEAPPLLRLPVEILPVDCPDGSGRIVWKAQGGTPPYSYHWENLSWQEGMRGLEQGSSWMIDPAAAGRYLLEVADSLQCTADTSLELPAPEPPSYSIERQRTLCAGQILSLAVNGSDTLDGMEYLWFFPDGRTSNQANIQADQAGTYQLRLIQNQNCIYRDSVVVTASLDSIHAEFWVSSQITEGQNVLLVDLSRHKPDSSRWILPKEASILMQEGKYLEILFPNPGHYSIGLTVFKGNCSESYFRNVQVDKETRKIPSGTNPKATACWRAVPNPFREEFSLYGRCNMETNVRYHVLSALSGKRIQSGQFHLPADTEVRIPLSVAETPAGTYILLLEYNNERSIIKIIKNQ</sequence>